<dbReference type="Proteomes" id="UP000273326">
    <property type="component" value="Chromosome"/>
</dbReference>
<name>A0A3Q9BJ42_9LACT</name>
<proteinExistence type="predicted"/>
<dbReference type="AlphaFoldDB" id="A0A3Q9BJ42"/>
<feature type="chain" id="PRO_5039523125" evidence="1">
    <location>
        <begin position="21"/>
        <end position="554"/>
    </location>
</feature>
<sequence>MVKKKRMMSLLFSSALLLSACGGNGGAEEGSGPVAEKNADGKYDPVLEITTAKQLDENAGKYDSGDDINNNPMIALGEEKLGIKMNTILLGGDAGNYDTKLRLGLTGSEELPDVFPVYSTQMIADMIESGRVKAIDEDIEQYMPERLKEVYDQYPETFSPVTKDGKTYGIANTPVLDDGQVLIIRQDWLDELGLEAPTNLEEFEQVIKAFTEEDPDGNGKKDTYGFTYSGSSIYNTGWVSDPVTLFSANSGKFFPGTWQEDENGELSYGSIHEGNRETLEKMADWHKNGWLFKEAAATGAWDAMTEFTEGKAGMFIGRPWAIDSVNDLIVTNENARIEAYPTLRQENGDPSYQNGATNDGWIMFNSDFDNMEAFFEYYDWLYDIAFGTGDFQYGYLQDYDWDEVNGEIVFDPAAFDPAKETPFAPDKAIFTKNRPYVDRMKPAYDVAVEGKAAETGDELKAEEKMELNLPVITGTAIAYEHREELLPNLFNGEPTETMKRNWEQLQTLEAQTYTNIIYGKEDISAFDDFVQKWNEQGGEDITKEVNEWYQNLNN</sequence>
<dbReference type="OrthoDB" id="9787283at2"/>
<dbReference type="EMBL" id="CP034465">
    <property type="protein sequence ID" value="AZP03561.1"/>
    <property type="molecule type" value="Genomic_DNA"/>
</dbReference>
<accession>A0A3Q9BJ42</accession>
<dbReference type="Gene3D" id="3.40.190.10">
    <property type="entry name" value="Periplasmic binding protein-like II"/>
    <property type="match status" value="3"/>
</dbReference>
<organism evidence="2 3">
    <name type="scientific">Jeotgalibaca ciconiae</name>
    <dbReference type="NCBI Taxonomy" id="2496265"/>
    <lineage>
        <taxon>Bacteria</taxon>
        <taxon>Bacillati</taxon>
        <taxon>Bacillota</taxon>
        <taxon>Bacilli</taxon>
        <taxon>Lactobacillales</taxon>
        <taxon>Carnobacteriaceae</taxon>
        <taxon>Jeotgalibaca</taxon>
    </lineage>
</organism>
<dbReference type="PROSITE" id="PS51257">
    <property type="entry name" value="PROKAR_LIPOPROTEIN"/>
    <property type="match status" value="1"/>
</dbReference>
<dbReference type="PANTHER" id="PTHR43649">
    <property type="entry name" value="ARABINOSE-BINDING PROTEIN-RELATED"/>
    <property type="match status" value="1"/>
</dbReference>
<dbReference type="SUPFAM" id="SSF53850">
    <property type="entry name" value="Periplasmic binding protein-like II"/>
    <property type="match status" value="1"/>
</dbReference>
<evidence type="ECO:0000256" key="1">
    <source>
        <dbReference type="SAM" id="SignalP"/>
    </source>
</evidence>
<gene>
    <name evidence="2" type="ORF">EJN90_02120</name>
</gene>
<dbReference type="InterPro" id="IPR050490">
    <property type="entry name" value="Bact_solute-bd_prot1"/>
</dbReference>
<keyword evidence="1" id="KW-0732">Signal</keyword>
<feature type="signal peptide" evidence="1">
    <location>
        <begin position="1"/>
        <end position="20"/>
    </location>
</feature>
<dbReference type="KEGG" id="jeh:EJN90_02120"/>
<reference evidence="3" key="1">
    <citation type="submission" date="2018-12" db="EMBL/GenBank/DDBJ databases">
        <title>Complete genome sequencing of Jeotgalibaca sp. H21T32.</title>
        <authorList>
            <person name="Bae J.-W."/>
            <person name="Lee S.-Y."/>
        </authorList>
    </citation>
    <scope>NUCLEOTIDE SEQUENCE [LARGE SCALE GENOMIC DNA]</scope>
    <source>
        <strain evidence="3">H21T32</strain>
    </source>
</reference>
<dbReference type="RefSeq" id="WP_126108652.1">
    <property type="nucleotide sequence ID" value="NZ_CP034465.1"/>
</dbReference>
<keyword evidence="3" id="KW-1185">Reference proteome</keyword>
<evidence type="ECO:0000313" key="2">
    <source>
        <dbReference type="EMBL" id="AZP03561.1"/>
    </source>
</evidence>
<protein>
    <submittedName>
        <fullName evidence="2">Extracellular solute-binding protein</fullName>
    </submittedName>
</protein>
<evidence type="ECO:0000313" key="3">
    <source>
        <dbReference type="Proteomes" id="UP000273326"/>
    </source>
</evidence>